<dbReference type="CDD" id="cd03016">
    <property type="entry name" value="PRX_1cys"/>
    <property type="match status" value="1"/>
</dbReference>
<dbReference type="STRING" id="64791.A0A151XD92"/>
<keyword evidence="1" id="KW-0575">Peroxidase</keyword>
<evidence type="ECO:0000256" key="1">
    <source>
        <dbReference type="ARBA" id="ARBA00022559"/>
    </source>
</evidence>
<dbReference type="AlphaFoldDB" id="A0A151XD92"/>
<dbReference type="GO" id="GO:0005829">
    <property type="term" value="C:cytosol"/>
    <property type="evidence" value="ECO:0007669"/>
    <property type="project" value="TreeGrafter"/>
</dbReference>
<feature type="domain" description="Thioredoxin" evidence="7">
    <location>
        <begin position="2"/>
        <end position="166"/>
    </location>
</feature>
<evidence type="ECO:0000313" key="8">
    <source>
        <dbReference type="EMBL" id="KYQ58327.1"/>
    </source>
</evidence>
<dbReference type="PANTHER" id="PTHR43503">
    <property type="entry name" value="MCG48959-RELATED"/>
    <property type="match status" value="1"/>
</dbReference>
<evidence type="ECO:0000256" key="5">
    <source>
        <dbReference type="ARBA" id="ARBA00025719"/>
    </source>
</evidence>
<dbReference type="GO" id="GO:0045454">
    <property type="term" value="P:cell redox homeostasis"/>
    <property type="evidence" value="ECO:0007669"/>
    <property type="project" value="TreeGrafter"/>
</dbReference>
<evidence type="ECO:0000256" key="4">
    <source>
        <dbReference type="ARBA" id="ARBA00023284"/>
    </source>
</evidence>
<dbReference type="InterPro" id="IPR045020">
    <property type="entry name" value="PRX_1cys"/>
</dbReference>
<keyword evidence="9" id="KW-1185">Reference proteome</keyword>
<feature type="compositionally biased region" description="Basic and acidic residues" evidence="6">
    <location>
        <begin position="307"/>
        <end position="319"/>
    </location>
</feature>
<feature type="region of interest" description="Disordered" evidence="6">
    <location>
        <begin position="185"/>
        <end position="205"/>
    </location>
</feature>
<dbReference type="Proteomes" id="UP000075809">
    <property type="component" value="Unassembled WGS sequence"/>
</dbReference>
<dbReference type="InterPro" id="IPR000866">
    <property type="entry name" value="AhpC/TSA"/>
</dbReference>
<dbReference type="EMBL" id="KQ982294">
    <property type="protein sequence ID" value="KYQ58327.1"/>
    <property type="molecule type" value="Genomic_DNA"/>
</dbReference>
<evidence type="ECO:0000256" key="2">
    <source>
        <dbReference type="ARBA" id="ARBA00022862"/>
    </source>
</evidence>
<dbReference type="GO" id="GO:0051920">
    <property type="term" value="F:peroxiredoxin activity"/>
    <property type="evidence" value="ECO:0007669"/>
    <property type="project" value="InterPro"/>
</dbReference>
<dbReference type="InterPro" id="IPR013766">
    <property type="entry name" value="Thioredoxin_domain"/>
</dbReference>
<dbReference type="SUPFAM" id="SSF52833">
    <property type="entry name" value="Thioredoxin-like"/>
    <property type="match status" value="1"/>
</dbReference>
<dbReference type="PROSITE" id="PS51352">
    <property type="entry name" value="THIOREDOXIN_2"/>
    <property type="match status" value="1"/>
</dbReference>
<name>A0A151XD92_9HYME</name>
<accession>A0A151XD92</accession>
<dbReference type="Pfam" id="PF00578">
    <property type="entry name" value="AhpC-TSA"/>
    <property type="match status" value="1"/>
</dbReference>
<comment type="similarity">
    <text evidence="5">Belongs to the peroxiredoxin family. Prx6 subfamily.</text>
</comment>
<evidence type="ECO:0000256" key="3">
    <source>
        <dbReference type="ARBA" id="ARBA00023002"/>
    </source>
</evidence>
<feature type="region of interest" description="Disordered" evidence="6">
    <location>
        <begin position="300"/>
        <end position="341"/>
    </location>
</feature>
<evidence type="ECO:0000313" key="9">
    <source>
        <dbReference type="Proteomes" id="UP000075809"/>
    </source>
</evidence>
<reference evidence="8 9" key="1">
    <citation type="submission" date="2015-09" db="EMBL/GenBank/DDBJ databases">
        <title>Trachymyrmex zeteki WGS genome.</title>
        <authorList>
            <person name="Nygaard S."/>
            <person name="Hu H."/>
            <person name="Boomsma J."/>
            <person name="Zhang G."/>
        </authorList>
    </citation>
    <scope>NUCLEOTIDE SEQUENCE [LARGE SCALE GENOMIC DNA]</scope>
    <source>
        <strain evidence="8">Tzet28-1</strain>
        <tissue evidence="8">Whole body</tissue>
    </source>
</reference>
<dbReference type="Gene3D" id="3.30.1020.10">
    <property type="entry name" value="Antioxidant, Horf6, Chain A, domain2"/>
    <property type="match status" value="1"/>
</dbReference>
<organism evidence="8 9">
    <name type="scientific">Mycetomoellerius zeteki</name>
    <dbReference type="NCBI Taxonomy" id="64791"/>
    <lineage>
        <taxon>Eukaryota</taxon>
        <taxon>Metazoa</taxon>
        <taxon>Ecdysozoa</taxon>
        <taxon>Arthropoda</taxon>
        <taxon>Hexapoda</taxon>
        <taxon>Insecta</taxon>
        <taxon>Pterygota</taxon>
        <taxon>Neoptera</taxon>
        <taxon>Endopterygota</taxon>
        <taxon>Hymenoptera</taxon>
        <taxon>Apocrita</taxon>
        <taxon>Aculeata</taxon>
        <taxon>Formicoidea</taxon>
        <taxon>Formicidae</taxon>
        <taxon>Myrmicinae</taxon>
        <taxon>Mycetomoellerius</taxon>
    </lineage>
</organism>
<evidence type="ECO:0000256" key="6">
    <source>
        <dbReference type="SAM" id="MobiDB-lite"/>
    </source>
</evidence>
<dbReference type="PANTHER" id="PTHR43503:SF4">
    <property type="entry name" value="PEROXIREDOXIN-6"/>
    <property type="match status" value="1"/>
</dbReference>
<keyword evidence="4" id="KW-0676">Redox-active center</keyword>
<proteinExistence type="inferred from homology"/>
<keyword evidence="3" id="KW-0560">Oxidoreductase</keyword>
<sequence length="380" mass="42749">MVLLGEVFPDFTVDTQMGSIRFHEWLGDSWGILFSHPNDFTPVCTTELARVVKLMPEFRRLGVKVIALSCNSVDSHRKWIEDIKSYGEVTGEEFPYPIIEDQARKLATLLGMLDPAEVDSQTGLPMSARAVFIIDPAKKMRLSILYPATTGRNFDEIIRVIESLQLTQKYKVATPVDWKITLQEGEEREMGSTDQNGRADPTGSVSSARFTCAPFDTSSHCIEFENEYCDTTNKTVTAIITIELGIRQTRNFNYSALLVGNVKKNGNEIRKVLMFSLQTDRFMNPCICVCVYIESSEFSERTGNNGAEDRETEGEREGGEGTGGGEGMKEKKRKTSENNATDESYWQRIEYSISRVKAHRAIGSNKTGVEITRERGPIRF</sequence>
<evidence type="ECO:0000259" key="7">
    <source>
        <dbReference type="PROSITE" id="PS51352"/>
    </source>
</evidence>
<keyword evidence="2" id="KW-0049">Antioxidant</keyword>
<gene>
    <name evidence="8" type="ORF">ALC60_02747</name>
</gene>
<protein>
    <submittedName>
        <fullName evidence="8">Peroxiredoxin-6</fullName>
    </submittedName>
</protein>
<dbReference type="GO" id="GO:0005739">
    <property type="term" value="C:mitochondrion"/>
    <property type="evidence" value="ECO:0007669"/>
    <property type="project" value="TreeGrafter"/>
</dbReference>
<dbReference type="Gene3D" id="3.40.30.10">
    <property type="entry name" value="Glutaredoxin"/>
    <property type="match status" value="1"/>
</dbReference>
<dbReference type="FunFam" id="3.40.30.10:FF:000011">
    <property type="entry name" value="Peroxiredoxin PRX1"/>
    <property type="match status" value="1"/>
</dbReference>
<dbReference type="InterPro" id="IPR036249">
    <property type="entry name" value="Thioredoxin-like_sf"/>
</dbReference>